<sequence length="118" mass="13343">MKNKELYDAIEKGHIKIYHVKDELFINRFMGKLHRGELEVIAGAKELKLDYLLIDERSARSLAEALMLEPTGLLGILKFAKLSGVIGALKPYLDGLIENNYRISKKLYNGILLDVGEI</sequence>
<proteinExistence type="predicted"/>
<dbReference type="EMBL" id="JAZHFS010000021">
    <property type="protein sequence ID" value="MEF2114301.1"/>
    <property type="molecule type" value="Genomic_DNA"/>
</dbReference>
<gene>
    <name evidence="1" type="ORF">SJI18_18555</name>
</gene>
<organism evidence="1 2">
    <name type="scientific">Clostridium frigoriphilum</name>
    <dbReference type="NCBI Taxonomy" id="443253"/>
    <lineage>
        <taxon>Bacteria</taxon>
        <taxon>Bacillati</taxon>
        <taxon>Bacillota</taxon>
        <taxon>Clostridia</taxon>
        <taxon>Eubacteriales</taxon>
        <taxon>Clostridiaceae</taxon>
        <taxon>Clostridium</taxon>
    </lineage>
</organism>
<keyword evidence="2" id="KW-1185">Reference proteome</keyword>
<comment type="caution">
    <text evidence="1">The sequence shown here is derived from an EMBL/GenBank/DDBJ whole genome shotgun (WGS) entry which is preliminary data.</text>
</comment>
<dbReference type="PANTHER" id="PTHR39550:SF1">
    <property type="entry name" value="SLL0658 PROTEIN"/>
    <property type="match status" value="1"/>
</dbReference>
<dbReference type="PANTHER" id="PTHR39550">
    <property type="entry name" value="SLL0658 PROTEIN"/>
    <property type="match status" value="1"/>
</dbReference>
<evidence type="ECO:0000313" key="2">
    <source>
        <dbReference type="Proteomes" id="UP001498469"/>
    </source>
</evidence>
<dbReference type="Pfam" id="PF11848">
    <property type="entry name" value="DUF3368"/>
    <property type="match status" value="1"/>
</dbReference>
<dbReference type="Proteomes" id="UP001498469">
    <property type="component" value="Unassembled WGS sequence"/>
</dbReference>
<evidence type="ECO:0000313" key="1">
    <source>
        <dbReference type="EMBL" id="MEF2114301.1"/>
    </source>
</evidence>
<name>A0ABU7USQ4_9CLOT</name>
<protein>
    <submittedName>
        <fullName evidence="1">DUF3368 domain-containing protein</fullName>
    </submittedName>
</protein>
<dbReference type="InterPro" id="IPR021799">
    <property type="entry name" value="PIN-like_prokaryotic"/>
</dbReference>
<reference evidence="1 2" key="1">
    <citation type="submission" date="2023-11" db="EMBL/GenBank/DDBJ databases">
        <title>Draft genome sequence of a psychrophilic Clostridium strain from permafrost water brine.</title>
        <authorList>
            <person name="Shcherbakova V.A."/>
            <person name="Trubitsyn V.E."/>
            <person name="Zakharyuk A.G."/>
        </authorList>
    </citation>
    <scope>NUCLEOTIDE SEQUENCE [LARGE SCALE GENOMIC DNA]</scope>
    <source>
        <strain evidence="1 2">14F</strain>
    </source>
</reference>
<dbReference type="RefSeq" id="WP_216253762.1">
    <property type="nucleotide sequence ID" value="NZ_JAZHFS010000021.1"/>
</dbReference>
<accession>A0ABU7USQ4</accession>